<evidence type="ECO:0000313" key="3">
    <source>
        <dbReference type="Proteomes" id="UP000182130"/>
    </source>
</evidence>
<dbReference type="STRING" id="1045773.SAMN05216555_101164"/>
<evidence type="ECO:0000313" key="2">
    <source>
        <dbReference type="EMBL" id="SDI15229.1"/>
    </source>
</evidence>
<dbReference type="AlphaFoldDB" id="A0A1G8I8B9"/>
<dbReference type="SUPFAM" id="SSF48452">
    <property type="entry name" value="TPR-like"/>
    <property type="match status" value="1"/>
</dbReference>
<dbReference type="Gene3D" id="1.25.40.10">
    <property type="entry name" value="Tetratricopeptide repeat domain"/>
    <property type="match status" value="1"/>
</dbReference>
<proteinExistence type="predicted"/>
<keyword evidence="3" id="KW-1185">Reference proteome</keyword>
<dbReference type="Pfam" id="PF17128">
    <property type="entry name" value="DUF5107"/>
    <property type="match status" value="1"/>
</dbReference>
<organism evidence="2 3">
    <name type="scientific">Arthrobacter cupressi</name>
    <dbReference type="NCBI Taxonomy" id="1045773"/>
    <lineage>
        <taxon>Bacteria</taxon>
        <taxon>Bacillati</taxon>
        <taxon>Actinomycetota</taxon>
        <taxon>Actinomycetes</taxon>
        <taxon>Micrococcales</taxon>
        <taxon>Micrococcaceae</taxon>
        <taxon>Arthrobacter</taxon>
    </lineage>
</organism>
<dbReference type="InterPro" id="IPR011990">
    <property type="entry name" value="TPR-like_helical_dom_sf"/>
</dbReference>
<name>A0A1G8I8B9_9MICC</name>
<dbReference type="RefSeq" id="WP_175453459.1">
    <property type="nucleotide sequence ID" value="NZ_FNEI01000001.1"/>
</dbReference>
<evidence type="ECO:0000259" key="1">
    <source>
        <dbReference type="Pfam" id="PF17128"/>
    </source>
</evidence>
<feature type="domain" description="DUF5107" evidence="1">
    <location>
        <begin position="60"/>
        <end position="337"/>
    </location>
</feature>
<dbReference type="EMBL" id="FNEI01000001">
    <property type="protein sequence ID" value="SDI15229.1"/>
    <property type="molecule type" value="Genomic_DNA"/>
</dbReference>
<dbReference type="InterPro" id="IPR033396">
    <property type="entry name" value="DUF5107"/>
</dbReference>
<protein>
    <recommendedName>
        <fullName evidence="1">DUF5107 domain-containing protein</fullName>
    </recommendedName>
</protein>
<accession>A0A1G8I8B9</accession>
<gene>
    <name evidence="2" type="ORF">SAMN05216555_101164</name>
</gene>
<sequence>MTENAPAGNITAGTITLEVAAFGPDSPLPPVAAGIQAPYRVGMGVPDELAARAAYGYPPNIYPYTIQDGYSRQRQDRELPAVVLENRHLRATVLPGLGGRIWELFDKASGKQLLHSPRTIQFANFALRNAWFAGGLEWNIGTRGHTPTSCIPWHTAVLTVPGGDQVLRMWEFERLRGVVVQVDLWLPADSRVLFSAVRLRNPAPDEVPMYWWSNAAVPETEDTRVIAPATTAFGSDYETDIQRVTPTEHEGRDATWPVRNDHAADYFFDIPEGRRHWITAVDADGDGLAMLSTSRLRGKKLFVWGQGDGGRNWQEWLSPGGGRYAEIQAGLAQTQFEHLPMPGRAEWSWVEAYGNARLDPATAHGAWDAAVEHAQSRLAALADQQALEEALAFAGSIADTAPQDRLLVGTGWGALEEELRRVTGMQPLDTGGTPFPADTLTGEQAPWVELLRHGLPDGGSPLTFPGSGSFVAGPAWERLLEGAAGAEARFHGATLKHARQDLAPAEQLYAQALELDPGHALAHRGLGLLLLATGRVAQGLAELRAACAADPAGGKLLAEAMTLHLAHAEPRAALLLAEQAPPGTVAAGRNRFLTACALAGSGRTEEAAAILREGVEIPDLLEGDNAISELWQQLCPGEEVPRKYRFSMH</sequence>
<dbReference type="Proteomes" id="UP000182130">
    <property type="component" value="Unassembled WGS sequence"/>
</dbReference>
<reference evidence="3" key="1">
    <citation type="submission" date="2016-10" db="EMBL/GenBank/DDBJ databases">
        <authorList>
            <person name="Varghese N."/>
            <person name="Submissions S."/>
        </authorList>
    </citation>
    <scope>NUCLEOTIDE SEQUENCE [LARGE SCALE GENOMIC DNA]</scope>
    <source>
        <strain evidence="3">CGMCC 1.10783</strain>
    </source>
</reference>